<dbReference type="AlphaFoldDB" id="A0A1S7LIW5"/>
<feature type="region of interest" description="Disordered" evidence="1">
    <location>
        <begin position="84"/>
        <end position="118"/>
    </location>
</feature>
<accession>A0A1S7LIW5</accession>
<evidence type="ECO:0000313" key="2">
    <source>
        <dbReference type="EMBL" id="CRH05736.1"/>
    </source>
</evidence>
<protein>
    <submittedName>
        <fullName evidence="2">Uncharacterized protein</fullName>
    </submittedName>
</protein>
<gene>
    <name evidence="2" type="ORF">MAGMO_1548</name>
</gene>
<name>A0A1S7LIW5_MAGMO</name>
<sequence length="118" mass="12928">MSRRIDRSSPTRPNMEMGSSIRRVIDLTWFIMCNIAYKQLAHACEPSYFMQGEQKMAPGQRWQGVVSHGAVSIVALWNRPFDTATEPGGSMGPHNGYPAEKTGLASGAQEGSLNVLDS</sequence>
<reference evidence="2" key="1">
    <citation type="submission" date="2015-04" db="EMBL/GenBank/DDBJ databases">
        <authorList>
            <person name="Syromyatnikov M.Y."/>
            <person name="Popov V.N."/>
        </authorList>
    </citation>
    <scope>NUCLEOTIDE SEQUENCE</scope>
    <source>
        <strain evidence="2">MO-1</strain>
    </source>
</reference>
<evidence type="ECO:0000256" key="1">
    <source>
        <dbReference type="SAM" id="MobiDB-lite"/>
    </source>
</evidence>
<dbReference type="EMBL" id="LO017727">
    <property type="protein sequence ID" value="CRH05736.1"/>
    <property type="molecule type" value="Genomic_DNA"/>
</dbReference>
<organism evidence="2">
    <name type="scientific">Magnetococcus massalia (strain MO-1)</name>
    <dbReference type="NCBI Taxonomy" id="451514"/>
    <lineage>
        <taxon>Bacteria</taxon>
        <taxon>Pseudomonadati</taxon>
        <taxon>Pseudomonadota</taxon>
        <taxon>Magnetococcia</taxon>
        <taxon>Magnetococcales</taxon>
        <taxon>Magnetococcaceae</taxon>
        <taxon>Magnetococcus</taxon>
    </lineage>
</organism>
<proteinExistence type="predicted"/>
<feature type="compositionally biased region" description="Polar residues" evidence="1">
    <location>
        <begin position="109"/>
        <end position="118"/>
    </location>
</feature>